<sequence>MGIKTRGFSATTPRRYYGMDWTDSDSDNDSISSHGSSISNATSSKIRYVEPLRVVSPLNLAPSSDDLLLEPENILQALGIYEVLRHFSRIIRLSPFRFEDFCGAIQTPEQSSLLACIHVALLRFLLSEDDASGLTFAASDEKDSFNILVYCLGDFTWPEHIRSYISSDKSEFGDIVPAVSGNDNPFPFTTVENRLKVLQRLCDQFLASNSVREGSDETLYYSCKAHLDELISSLEDDGKEKRLLSALKAKYKTMVKHMEITEALTEAAREIFCLV</sequence>
<protein>
    <recommendedName>
        <fullName evidence="3">DDT domain-containing protein</fullName>
    </recommendedName>
</protein>
<dbReference type="EMBL" id="MU827778">
    <property type="protein sequence ID" value="KAJ7340448.1"/>
    <property type="molecule type" value="Genomic_DNA"/>
</dbReference>
<dbReference type="GO" id="GO:0006357">
    <property type="term" value="P:regulation of transcription by RNA polymerase II"/>
    <property type="evidence" value="ECO:0007669"/>
    <property type="project" value="InterPro"/>
</dbReference>
<keyword evidence="2" id="KW-0539">Nucleus</keyword>
<dbReference type="Pfam" id="PF15612">
    <property type="entry name" value="WHIM1"/>
    <property type="match status" value="1"/>
</dbReference>
<dbReference type="PROSITE" id="PS50827">
    <property type="entry name" value="DDT"/>
    <property type="match status" value="1"/>
</dbReference>
<evidence type="ECO:0000256" key="1">
    <source>
        <dbReference type="ARBA" id="ARBA00004123"/>
    </source>
</evidence>
<dbReference type="SMART" id="SM00571">
    <property type="entry name" value="DDT"/>
    <property type="match status" value="1"/>
</dbReference>
<comment type="subcellular location">
    <subcellularLocation>
        <location evidence="1">Nucleus</location>
    </subcellularLocation>
</comment>
<dbReference type="OrthoDB" id="784962at2759"/>
<dbReference type="AlphaFoldDB" id="A0A9X0CIZ6"/>
<proteinExistence type="predicted"/>
<accession>A0A9X0CIZ6</accession>
<keyword evidence="5" id="KW-1185">Reference proteome</keyword>
<evidence type="ECO:0000313" key="5">
    <source>
        <dbReference type="Proteomes" id="UP001163046"/>
    </source>
</evidence>
<feature type="domain" description="DDT" evidence="3">
    <location>
        <begin position="71"/>
        <end position="131"/>
    </location>
</feature>
<dbReference type="InterPro" id="IPR028942">
    <property type="entry name" value="WHIM1_dom"/>
</dbReference>
<dbReference type="Proteomes" id="UP001163046">
    <property type="component" value="Unassembled WGS sequence"/>
</dbReference>
<evidence type="ECO:0000259" key="3">
    <source>
        <dbReference type="PROSITE" id="PS50827"/>
    </source>
</evidence>
<reference evidence="4" key="1">
    <citation type="submission" date="2023-01" db="EMBL/GenBank/DDBJ databases">
        <title>Genome assembly of the deep-sea coral Lophelia pertusa.</title>
        <authorList>
            <person name="Herrera S."/>
            <person name="Cordes E."/>
        </authorList>
    </citation>
    <scope>NUCLEOTIDE SEQUENCE</scope>
    <source>
        <strain evidence="4">USNM1676648</strain>
        <tissue evidence="4">Polyp</tissue>
    </source>
</reference>
<evidence type="ECO:0000256" key="2">
    <source>
        <dbReference type="ARBA" id="ARBA00023242"/>
    </source>
</evidence>
<name>A0A9X0CIZ6_9CNID</name>
<dbReference type="Pfam" id="PF02791">
    <property type="entry name" value="DDT"/>
    <property type="match status" value="1"/>
</dbReference>
<organism evidence="4 5">
    <name type="scientific">Desmophyllum pertusum</name>
    <dbReference type="NCBI Taxonomy" id="174260"/>
    <lineage>
        <taxon>Eukaryota</taxon>
        <taxon>Metazoa</taxon>
        <taxon>Cnidaria</taxon>
        <taxon>Anthozoa</taxon>
        <taxon>Hexacorallia</taxon>
        <taxon>Scleractinia</taxon>
        <taxon>Caryophylliina</taxon>
        <taxon>Caryophylliidae</taxon>
        <taxon>Desmophyllum</taxon>
    </lineage>
</organism>
<dbReference type="GO" id="GO:0016589">
    <property type="term" value="C:NURF complex"/>
    <property type="evidence" value="ECO:0007669"/>
    <property type="project" value="InterPro"/>
</dbReference>
<dbReference type="InterPro" id="IPR018501">
    <property type="entry name" value="DDT_dom"/>
</dbReference>
<dbReference type="InterPro" id="IPR038028">
    <property type="entry name" value="BPTF"/>
</dbReference>
<dbReference type="PANTHER" id="PTHR45975">
    <property type="entry name" value="NUCLEOSOME-REMODELING FACTOR SUBUNIT BPTF"/>
    <property type="match status" value="1"/>
</dbReference>
<gene>
    <name evidence="4" type="ORF">OS493_003196</name>
</gene>
<dbReference type="GO" id="GO:0000978">
    <property type="term" value="F:RNA polymerase II cis-regulatory region sequence-specific DNA binding"/>
    <property type="evidence" value="ECO:0007669"/>
    <property type="project" value="TreeGrafter"/>
</dbReference>
<dbReference type="PANTHER" id="PTHR45975:SF2">
    <property type="entry name" value="NUCLEOSOME-REMODELING FACTOR SUBUNIT BPTF"/>
    <property type="match status" value="1"/>
</dbReference>
<comment type="caution">
    <text evidence="4">The sequence shown here is derived from an EMBL/GenBank/DDBJ whole genome shotgun (WGS) entry which is preliminary data.</text>
</comment>
<evidence type="ECO:0000313" key="4">
    <source>
        <dbReference type="EMBL" id="KAJ7340448.1"/>
    </source>
</evidence>